<evidence type="ECO:0000313" key="4">
    <source>
        <dbReference type="EMBL" id="BBH16006.1"/>
    </source>
</evidence>
<evidence type="ECO:0000256" key="1">
    <source>
        <dbReference type="ARBA" id="ARBA00010515"/>
    </source>
</evidence>
<name>A0A3G9ICE3_9ACTN</name>
<dbReference type="EMBL" id="AP019307">
    <property type="protein sequence ID" value="BBH16006.1"/>
    <property type="molecule type" value="Genomic_DNA"/>
</dbReference>
<dbReference type="PANTHER" id="PTHR48081:SF30">
    <property type="entry name" value="ACETYL-HYDROLASE LIPR-RELATED"/>
    <property type="match status" value="1"/>
</dbReference>
<dbReference type="InterPro" id="IPR050300">
    <property type="entry name" value="GDXG_lipolytic_enzyme"/>
</dbReference>
<dbReference type="InterPro" id="IPR013094">
    <property type="entry name" value="AB_hydrolase_3"/>
</dbReference>
<dbReference type="AlphaFoldDB" id="A0A3G9ICE3"/>
<comment type="similarity">
    <text evidence="1">Belongs to the 'GDXG' lipolytic enzyme family.</text>
</comment>
<dbReference type="OrthoDB" id="128186at2"/>
<protein>
    <submittedName>
        <fullName evidence="4">Putative hydrolase/esterase/lipase</fullName>
    </submittedName>
</protein>
<evidence type="ECO:0000313" key="5">
    <source>
        <dbReference type="Proteomes" id="UP000271573"/>
    </source>
</evidence>
<keyword evidence="2 4" id="KW-0378">Hydrolase</keyword>
<dbReference type="SUPFAM" id="SSF53474">
    <property type="entry name" value="alpha/beta-Hydrolases"/>
    <property type="match status" value="1"/>
</dbReference>
<sequence length="325" mass="34874">MLLPLCARVGESSPALAPMSLRARGLSLVLRRTVRPIIGVWSLAPWFPWPYRAIDYAGLLAWVVPGTSFERTELGGVPVQRVTPNNVATGRRILYFHGGAFIVGGWHLHRGMLSQIAATTGAEILAVDYRQLPRSPISASVEDCATAYAALTAQTPASETILMGDSAGGYLVFSTLAHAAAKGLPMPAAGVTYSPLPGWRDQSDQRDYPGCAIFGPRAIPTMARYATSREISSAHLTPQDAVGPDLPSILIQAAAGESLYPDIEALAADLQSAGADVELRQWNLDVHVFQAMAGWIPEARAALEHAADFCERVWMAPARHRDQVG</sequence>
<dbReference type="Proteomes" id="UP000271573">
    <property type="component" value="Chromosome"/>
</dbReference>
<dbReference type="PANTHER" id="PTHR48081">
    <property type="entry name" value="AB HYDROLASE SUPERFAMILY PROTEIN C4A8.06C"/>
    <property type="match status" value="1"/>
</dbReference>
<dbReference type="Pfam" id="PF07859">
    <property type="entry name" value="Abhydrolase_3"/>
    <property type="match status" value="1"/>
</dbReference>
<dbReference type="KEGG" id="nbe:Back2_02930"/>
<reference evidence="4 5" key="1">
    <citation type="submission" date="2018-11" db="EMBL/GenBank/DDBJ databases">
        <title>Complete genome sequence of Nocardioides baekrokdamisoli strain KCTC 39748.</title>
        <authorList>
            <person name="Kang S.W."/>
            <person name="Lee K.C."/>
            <person name="Kim K.K."/>
            <person name="Kim J.S."/>
            <person name="Kim D.S."/>
            <person name="Ko S.H."/>
            <person name="Yang S.H."/>
            <person name="Shin Y.K."/>
            <person name="Lee J.S."/>
        </authorList>
    </citation>
    <scope>NUCLEOTIDE SEQUENCE [LARGE SCALE GENOMIC DNA]</scope>
    <source>
        <strain evidence="4 5">KCTC 39748</strain>
    </source>
</reference>
<evidence type="ECO:0000259" key="3">
    <source>
        <dbReference type="Pfam" id="PF07859"/>
    </source>
</evidence>
<evidence type="ECO:0000256" key="2">
    <source>
        <dbReference type="ARBA" id="ARBA00022801"/>
    </source>
</evidence>
<dbReference type="RefSeq" id="WP_125566100.1">
    <property type="nucleotide sequence ID" value="NZ_AP019307.1"/>
</dbReference>
<dbReference type="GO" id="GO:0004806">
    <property type="term" value="F:triacylglycerol lipase activity"/>
    <property type="evidence" value="ECO:0007669"/>
    <property type="project" value="TreeGrafter"/>
</dbReference>
<feature type="domain" description="Alpha/beta hydrolase fold-3" evidence="3">
    <location>
        <begin position="93"/>
        <end position="290"/>
    </location>
</feature>
<gene>
    <name evidence="4" type="ORF">Back2_02930</name>
</gene>
<dbReference type="InterPro" id="IPR029058">
    <property type="entry name" value="AB_hydrolase_fold"/>
</dbReference>
<dbReference type="Gene3D" id="3.40.50.1820">
    <property type="entry name" value="alpha/beta hydrolase"/>
    <property type="match status" value="1"/>
</dbReference>
<proteinExistence type="inferred from homology"/>
<accession>A0A3G9ICE3</accession>
<keyword evidence="5" id="KW-1185">Reference proteome</keyword>
<organism evidence="4 5">
    <name type="scientific">Nocardioides baekrokdamisoli</name>
    <dbReference type="NCBI Taxonomy" id="1804624"/>
    <lineage>
        <taxon>Bacteria</taxon>
        <taxon>Bacillati</taxon>
        <taxon>Actinomycetota</taxon>
        <taxon>Actinomycetes</taxon>
        <taxon>Propionibacteriales</taxon>
        <taxon>Nocardioidaceae</taxon>
        <taxon>Nocardioides</taxon>
    </lineage>
</organism>